<dbReference type="NCBIfam" id="TIGR01593">
    <property type="entry name" value="holin_tox_secr"/>
    <property type="match status" value="1"/>
</dbReference>
<reference evidence="7" key="1">
    <citation type="submission" date="2009-12" db="EMBL/GenBank/DDBJ databases">
        <title>Sequence of Clostridiales genomosp. BVAB3 str. UPII9-5.</title>
        <authorList>
            <person name="Madupu R."/>
            <person name="Durkin A.S."/>
            <person name="Torralba M."/>
            <person name="Methe B."/>
            <person name="Sutton G.G."/>
            <person name="Strausberg R.L."/>
            <person name="Nelson K.E."/>
        </authorList>
    </citation>
    <scope>NUCLEOTIDE SEQUENCE [LARGE SCALE GENOMIC DNA]</scope>
    <source>
        <strain evidence="7">W1219</strain>
    </source>
</reference>
<dbReference type="RefSeq" id="WP_006627284.1">
    <property type="nucleotide sequence ID" value="NZ_ADFR01000009.1"/>
</dbReference>
<evidence type="ECO:0000313" key="7">
    <source>
        <dbReference type="Proteomes" id="UP000005017"/>
    </source>
</evidence>
<dbReference type="Proteomes" id="UP000005017">
    <property type="component" value="Unassembled WGS sequence"/>
</dbReference>
<dbReference type="InterPro" id="IPR006480">
    <property type="entry name" value="Phage_holin_4_1"/>
</dbReference>
<evidence type="ECO:0000256" key="5">
    <source>
        <dbReference type="SAM" id="Phobius"/>
    </source>
</evidence>
<sequence>MDKIDSFLGMSERAFGAVAIVCGTIATALGGGDVMLTALIAFMSIDYITGLITAGVFKASPKSKTGTLESRAALKGLFRKGGILVIVYMAVQLEKVTGMEIIRNAVVTGFIASEGISIIENFGLMGLPMPAVITKALDALKQKAEAQPQINSENKE</sequence>
<evidence type="ECO:0000313" key="6">
    <source>
        <dbReference type="EMBL" id="EFC05583.1"/>
    </source>
</evidence>
<comment type="caution">
    <text evidence="6">The sequence shown here is derived from an EMBL/GenBank/DDBJ whole genome shotgun (WGS) entry which is preliminary data.</text>
</comment>
<dbReference type="Pfam" id="PF05105">
    <property type="entry name" value="Phage_holin_4_1"/>
    <property type="match status" value="1"/>
</dbReference>
<dbReference type="EMBL" id="ADFR01000009">
    <property type="protein sequence ID" value="EFC05583.1"/>
    <property type="molecule type" value="Genomic_DNA"/>
</dbReference>
<feature type="transmembrane region" description="Helical" evidence="5">
    <location>
        <begin position="36"/>
        <end position="57"/>
    </location>
</feature>
<name>D2MPH1_9FIRM</name>
<gene>
    <name evidence="6" type="ORF">HMPREF9013_1287</name>
</gene>
<protein>
    <submittedName>
        <fullName evidence="6">Toxin secretion/phage lysis holin</fullName>
    </submittedName>
</protein>
<comment type="subcellular location">
    <subcellularLocation>
        <location evidence="1">Membrane</location>
        <topology evidence="1">Multi-pass membrane protein</topology>
    </subcellularLocation>
</comment>
<keyword evidence="7" id="KW-1185">Reference proteome</keyword>
<keyword evidence="2 5" id="KW-0812">Transmembrane</keyword>
<proteinExistence type="predicted"/>
<evidence type="ECO:0000256" key="3">
    <source>
        <dbReference type="ARBA" id="ARBA00022989"/>
    </source>
</evidence>
<evidence type="ECO:0000256" key="2">
    <source>
        <dbReference type="ARBA" id="ARBA00022692"/>
    </source>
</evidence>
<dbReference type="AlphaFoldDB" id="D2MPH1"/>
<dbReference type="STRING" id="679192.HMPREF9013_1287"/>
<evidence type="ECO:0000256" key="1">
    <source>
        <dbReference type="ARBA" id="ARBA00004141"/>
    </source>
</evidence>
<feature type="transmembrane region" description="Helical" evidence="5">
    <location>
        <begin position="12"/>
        <end position="30"/>
    </location>
</feature>
<keyword evidence="4 5" id="KW-0472">Membrane</keyword>
<dbReference type="eggNOG" id="COG4824">
    <property type="taxonomic scope" value="Bacteria"/>
</dbReference>
<organism evidence="6 7">
    <name type="scientific">Bulleidia extructa W1219</name>
    <dbReference type="NCBI Taxonomy" id="679192"/>
    <lineage>
        <taxon>Bacteria</taxon>
        <taxon>Bacillati</taxon>
        <taxon>Bacillota</taxon>
        <taxon>Erysipelotrichia</taxon>
        <taxon>Erysipelotrichales</taxon>
        <taxon>Erysipelotrichaceae</taxon>
        <taxon>Bulleidia</taxon>
    </lineage>
</organism>
<accession>D2MPH1</accession>
<keyword evidence="3 5" id="KW-1133">Transmembrane helix</keyword>
<evidence type="ECO:0000256" key="4">
    <source>
        <dbReference type="ARBA" id="ARBA00023136"/>
    </source>
</evidence>
<dbReference type="GO" id="GO:0016020">
    <property type="term" value="C:membrane"/>
    <property type="evidence" value="ECO:0007669"/>
    <property type="project" value="UniProtKB-SubCell"/>
</dbReference>